<accession>A0A6A5HGT5</accession>
<dbReference type="Proteomes" id="UP000483820">
    <property type="component" value="Chromosome II"/>
</dbReference>
<feature type="region of interest" description="Disordered" evidence="1">
    <location>
        <begin position="223"/>
        <end position="261"/>
    </location>
</feature>
<dbReference type="EMBL" id="WUAV01000002">
    <property type="protein sequence ID" value="KAF1766675.1"/>
    <property type="molecule type" value="Genomic_DNA"/>
</dbReference>
<dbReference type="GeneID" id="9815242"/>
<feature type="signal peptide" evidence="2">
    <location>
        <begin position="1"/>
        <end position="22"/>
    </location>
</feature>
<keyword evidence="2" id="KW-0732">Signal</keyword>
<comment type="caution">
    <text evidence="3">The sequence shown here is derived from an EMBL/GenBank/DDBJ whole genome shotgun (WGS) entry which is preliminary data.</text>
</comment>
<feature type="region of interest" description="Disordered" evidence="1">
    <location>
        <begin position="344"/>
        <end position="368"/>
    </location>
</feature>
<dbReference type="KEGG" id="crq:GCK72_006633"/>
<reference evidence="3 4" key="1">
    <citation type="submission" date="2019-12" db="EMBL/GenBank/DDBJ databases">
        <title>Chromosome-level assembly of the Caenorhabditis remanei genome.</title>
        <authorList>
            <person name="Teterina A.A."/>
            <person name="Willis J.H."/>
            <person name="Phillips P.C."/>
        </authorList>
    </citation>
    <scope>NUCLEOTIDE SEQUENCE [LARGE SCALE GENOMIC DNA]</scope>
    <source>
        <strain evidence="3 4">PX506</strain>
        <tissue evidence="3">Whole organism</tissue>
    </source>
</reference>
<dbReference type="CTD" id="9815242"/>
<gene>
    <name evidence="3" type="ORF">GCK72_006633</name>
</gene>
<evidence type="ECO:0000313" key="4">
    <source>
        <dbReference type="Proteomes" id="UP000483820"/>
    </source>
</evidence>
<feature type="compositionally biased region" description="Low complexity" evidence="1">
    <location>
        <begin position="125"/>
        <end position="156"/>
    </location>
</feature>
<name>A0A6A5HGT5_CAERE</name>
<feature type="region of interest" description="Disordered" evidence="1">
    <location>
        <begin position="125"/>
        <end position="162"/>
    </location>
</feature>
<dbReference type="RefSeq" id="XP_003113423.2">
    <property type="nucleotide sequence ID" value="XM_003113375.2"/>
</dbReference>
<evidence type="ECO:0000256" key="1">
    <source>
        <dbReference type="SAM" id="MobiDB-lite"/>
    </source>
</evidence>
<sequence>MSRLSSLLILVCIGALLVETFAAPDEPIIVRSKRQQCRCVKNPNGGLTCSCAKGPANGASGSSSSVGNGVQYDVPQSADIANQLTQMSQQTTGMNAARCGCIQIVFQGAPQYNCQCGDQNGNPLPTSTTMAPTTTSTTTTTTTTTPSPTTTTSTTTQAPVSYPQVPTQTQGNNGACNCIMISITSPQTAQYQCQCAQPQQQQQQQHIIVDYEDPTVEYGSQTAIPGTLPAPNTTPVPPTTTTSSTTTSTTTPTPQQYPHQNPSMFTQSPPTVYPAIGQLATGQETCYCLDPTTSVMSGCGCRCNCATLMVTVPNAYCGCPQPGQQQMQYADTYDYTQVYSTQAPTTTTTAPTTTQTPPTQPPTTTSPIQYADTTATQYPLTTTCVMYVNVPTTACSCLPQYDQCAQNVCCLKAKYRSYKKAEETQPSTLDVLMNVLQTIKTKLE</sequence>
<dbReference type="AlphaFoldDB" id="A0A6A5HGT5"/>
<feature type="compositionally biased region" description="Low complexity" evidence="1">
    <location>
        <begin position="344"/>
        <end position="365"/>
    </location>
</feature>
<organism evidence="3 4">
    <name type="scientific">Caenorhabditis remanei</name>
    <name type="common">Caenorhabditis vulgaris</name>
    <dbReference type="NCBI Taxonomy" id="31234"/>
    <lineage>
        <taxon>Eukaryota</taxon>
        <taxon>Metazoa</taxon>
        <taxon>Ecdysozoa</taxon>
        <taxon>Nematoda</taxon>
        <taxon>Chromadorea</taxon>
        <taxon>Rhabditida</taxon>
        <taxon>Rhabditina</taxon>
        <taxon>Rhabditomorpha</taxon>
        <taxon>Rhabditoidea</taxon>
        <taxon>Rhabditidae</taxon>
        <taxon>Peloderinae</taxon>
        <taxon>Caenorhabditis</taxon>
    </lineage>
</organism>
<feature type="chain" id="PRO_5025613041" evidence="2">
    <location>
        <begin position="23"/>
        <end position="444"/>
    </location>
</feature>
<evidence type="ECO:0000313" key="3">
    <source>
        <dbReference type="EMBL" id="KAF1766675.1"/>
    </source>
</evidence>
<feature type="compositionally biased region" description="Low complexity" evidence="1">
    <location>
        <begin position="239"/>
        <end position="254"/>
    </location>
</feature>
<evidence type="ECO:0000256" key="2">
    <source>
        <dbReference type="SAM" id="SignalP"/>
    </source>
</evidence>
<proteinExistence type="predicted"/>
<protein>
    <submittedName>
        <fullName evidence="3">Uncharacterized protein</fullName>
    </submittedName>
</protein>